<dbReference type="KEGG" id="xla:108719613"/>
<evidence type="ECO:0000313" key="1">
    <source>
        <dbReference type="Proteomes" id="UP000186698"/>
    </source>
</evidence>
<dbReference type="AlphaFoldDB" id="A0A8J1MWG8"/>
<name>A0A8J1MWG8_XENLA</name>
<dbReference type="RefSeq" id="XP_041445668.1">
    <property type="nucleotide sequence ID" value="XM_041589734.1"/>
</dbReference>
<sequence length="200" mass="23043">MCNLMGQLLKLPHFWIKRICLFLAYNYTVVQMVTTSEVHRLTAIKNNIDGIKEIYKQIKQVDYQTSPITLYTAEQDDIRDTCYKAILHCYYLEMKTVVEELLVLKAKDTGEQRLIHLEENLNISPTFCTALWRIIIVFLKLNNSNGEPTGDMDIMCRTAGKVGQKTSLNRPGEQNGLCSTQSFFLCFICRDNMLSHCCKV</sequence>
<dbReference type="Proteomes" id="UP000186698">
    <property type="component" value="Chromosome 1L"/>
</dbReference>
<dbReference type="SUPFAM" id="SSF47266">
    <property type="entry name" value="4-helical cytokines"/>
    <property type="match status" value="1"/>
</dbReference>
<reference evidence="2" key="1">
    <citation type="submission" date="2025-08" db="UniProtKB">
        <authorList>
            <consortium name="RefSeq"/>
        </authorList>
    </citation>
    <scope>IDENTIFICATION</scope>
    <source>
        <strain evidence="2">J_2021</strain>
        <tissue evidence="2">Erythrocytes</tissue>
    </source>
</reference>
<dbReference type="CTD" id="108719613"/>
<organism evidence="1 2">
    <name type="scientific">Xenopus laevis</name>
    <name type="common">African clawed frog</name>
    <dbReference type="NCBI Taxonomy" id="8355"/>
    <lineage>
        <taxon>Eukaryota</taxon>
        <taxon>Metazoa</taxon>
        <taxon>Chordata</taxon>
        <taxon>Craniata</taxon>
        <taxon>Vertebrata</taxon>
        <taxon>Euteleostomi</taxon>
        <taxon>Amphibia</taxon>
        <taxon>Batrachia</taxon>
        <taxon>Anura</taxon>
        <taxon>Pipoidea</taxon>
        <taxon>Pipidae</taxon>
        <taxon>Xenopodinae</taxon>
        <taxon>Xenopus</taxon>
        <taxon>Xenopus</taxon>
    </lineage>
</organism>
<dbReference type="OrthoDB" id="10470454at2759"/>
<evidence type="ECO:0000313" key="2">
    <source>
        <dbReference type="RefSeq" id="XP_041445668.1"/>
    </source>
</evidence>
<accession>A0A8J1MWG8</accession>
<dbReference type="InterPro" id="IPR009079">
    <property type="entry name" value="4_helix_cytokine-like_core"/>
</dbReference>
<proteinExistence type="predicted"/>
<gene>
    <name evidence="2" type="primary">LOC108719613</name>
</gene>
<keyword evidence="1" id="KW-1185">Reference proteome</keyword>
<dbReference type="GeneID" id="108719613"/>
<dbReference type="Gene3D" id="1.20.1250.70">
    <property type="entry name" value="Interleukin-15/Interleukin-21"/>
    <property type="match status" value="1"/>
</dbReference>
<protein>
    <submittedName>
        <fullName evidence="2">Uncharacterized protein LOC108719613 isoform X1</fullName>
    </submittedName>
</protein>